<dbReference type="Pfam" id="PF03816">
    <property type="entry name" value="LytR_cpsA_psr"/>
    <property type="match status" value="1"/>
</dbReference>
<keyword evidence="3" id="KW-1133">Transmembrane helix</keyword>
<dbReference type="PANTHER" id="PTHR33392">
    <property type="entry name" value="POLYISOPRENYL-TEICHOIC ACID--PEPTIDOGLYCAN TEICHOIC ACID TRANSFERASE TAGU"/>
    <property type="match status" value="1"/>
</dbReference>
<feature type="compositionally biased region" description="Low complexity" evidence="2">
    <location>
        <begin position="543"/>
        <end position="552"/>
    </location>
</feature>
<feature type="transmembrane region" description="Helical" evidence="3">
    <location>
        <begin position="93"/>
        <end position="111"/>
    </location>
</feature>
<evidence type="ECO:0000256" key="1">
    <source>
        <dbReference type="ARBA" id="ARBA00006068"/>
    </source>
</evidence>
<organism evidence="5 6">
    <name type="scientific">Streptosporangium minutum</name>
    <dbReference type="NCBI Taxonomy" id="569862"/>
    <lineage>
        <taxon>Bacteria</taxon>
        <taxon>Bacillati</taxon>
        <taxon>Actinomycetota</taxon>
        <taxon>Actinomycetes</taxon>
        <taxon>Streptosporangiales</taxon>
        <taxon>Streptosporangiaceae</taxon>
        <taxon>Streptosporangium</taxon>
    </lineage>
</organism>
<feature type="region of interest" description="Disordered" evidence="2">
    <location>
        <begin position="494"/>
        <end position="582"/>
    </location>
</feature>
<dbReference type="InterPro" id="IPR050922">
    <property type="entry name" value="LytR/CpsA/Psr_CW_biosynth"/>
</dbReference>
<evidence type="ECO:0000313" key="6">
    <source>
        <dbReference type="Proteomes" id="UP000194761"/>
    </source>
</evidence>
<keyword evidence="3" id="KW-0812">Transmembrane</keyword>
<sequence length="582" mass="60904">MTEPYSSRNVTIKPDCFSYCSLIRRPQAPILVLPSPVQRSSHHRCSAQARRNRGQVRDRSRPSGVGTVIGWTALSVVAPGAAHLRAGWRRTGLALLSVHAVLLLGLLWVGLTSDLADFAGLAGQLAASSWLTAVTVASVALGVAWFALVVHSFMVLNPGTLPGAGQAITGTLAGALAVAVLLPFGLVGQYAAVSQSALDKVFNAPAAPLPPDGSTGAGDPWSGRDRVNILLLGGDADTHRVGVRTDSINVASIDVETGNTVLLSLPRNLENVRFVPGSPMARRFPDGFRLPANPDGSREDLLFAVWEYADAHPEIFGGRKGQGTRTLVETIGHTLGLKIDWYALVNMWGFARLIDAIGGVRLTVPQDVVFGKYNEGLVKAGTRKLRGADAMWFARSRTNSDDFTRMGRQRCVLGALLTQADPATVLSRFNQIALATKELLRTDIPRPMLEHLVPLAVKVKGAKVTSVQFVPPLINTGYPDWVKIRTVTAKAIRASAAPAAPRRHLAATTRPTAPTATPGPGSDGPTSATPSPGSGATPGSGSGARTTSAPGARATSAATPGPQSSAGTTDSAEPKGITDGCA</sequence>
<keyword evidence="6" id="KW-1185">Reference proteome</keyword>
<comment type="caution">
    <text evidence="5">The sequence shown here is derived from an EMBL/GenBank/DDBJ whole genome shotgun (WGS) entry which is preliminary data.</text>
</comment>
<dbReference type="AlphaFoldDB" id="A0A243RE53"/>
<evidence type="ECO:0000256" key="2">
    <source>
        <dbReference type="SAM" id="MobiDB-lite"/>
    </source>
</evidence>
<keyword evidence="3" id="KW-0472">Membrane</keyword>
<name>A0A243RE53_9ACTN</name>
<evidence type="ECO:0000259" key="4">
    <source>
        <dbReference type="Pfam" id="PF03816"/>
    </source>
</evidence>
<evidence type="ECO:0000256" key="3">
    <source>
        <dbReference type="SAM" id="Phobius"/>
    </source>
</evidence>
<dbReference type="NCBIfam" id="TIGR00350">
    <property type="entry name" value="lytR_cpsA_psr"/>
    <property type="match status" value="1"/>
</dbReference>
<accession>A0A243RE53</accession>
<feature type="transmembrane region" description="Helical" evidence="3">
    <location>
        <begin position="131"/>
        <end position="156"/>
    </location>
</feature>
<reference evidence="5 6" key="1">
    <citation type="submission" date="2017-05" db="EMBL/GenBank/DDBJ databases">
        <title>Biotechnological potential of actinobacteria isolated from South African environments.</title>
        <authorList>
            <person name="Le Roes-Hill M."/>
            <person name="Prins A."/>
            <person name="Durrell K.A."/>
        </authorList>
    </citation>
    <scope>NUCLEOTIDE SEQUENCE [LARGE SCALE GENOMIC DNA]</scope>
    <source>
        <strain evidence="5">M26</strain>
    </source>
</reference>
<feature type="compositionally biased region" description="Polar residues" evidence="2">
    <location>
        <begin position="556"/>
        <end position="571"/>
    </location>
</feature>
<evidence type="ECO:0000313" key="5">
    <source>
        <dbReference type="EMBL" id="OUC93019.1"/>
    </source>
</evidence>
<feature type="transmembrane region" description="Helical" evidence="3">
    <location>
        <begin position="168"/>
        <end position="192"/>
    </location>
</feature>
<gene>
    <name evidence="5" type="ORF">CA984_27810</name>
</gene>
<dbReference type="InterPro" id="IPR004474">
    <property type="entry name" value="LytR_CpsA_psr"/>
</dbReference>
<dbReference type="Gene3D" id="3.40.630.190">
    <property type="entry name" value="LCP protein"/>
    <property type="match status" value="1"/>
</dbReference>
<proteinExistence type="inferred from homology"/>
<feature type="region of interest" description="Disordered" evidence="2">
    <location>
        <begin position="43"/>
        <end position="62"/>
    </location>
</feature>
<comment type="similarity">
    <text evidence="1">Belongs to the LytR/CpsA/Psr (LCP) family.</text>
</comment>
<dbReference type="PANTHER" id="PTHR33392:SF6">
    <property type="entry name" value="POLYISOPRENYL-TEICHOIC ACID--PEPTIDOGLYCAN TEICHOIC ACID TRANSFERASE TAGU"/>
    <property type="match status" value="1"/>
</dbReference>
<feature type="domain" description="Cell envelope-related transcriptional attenuator" evidence="4">
    <location>
        <begin position="244"/>
        <end position="420"/>
    </location>
</feature>
<dbReference type="Proteomes" id="UP000194761">
    <property type="component" value="Unassembled WGS sequence"/>
</dbReference>
<protein>
    <submittedName>
        <fullName evidence="5">LytR family transcriptional regulator</fullName>
    </submittedName>
</protein>
<feature type="compositionally biased region" description="Basic residues" evidence="2">
    <location>
        <begin position="43"/>
        <end position="54"/>
    </location>
</feature>
<dbReference type="EMBL" id="NGFP01000151">
    <property type="protein sequence ID" value="OUC93019.1"/>
    <property type="molecule type" value="Genomic_DNA"/>
</dbReference>
<feature type="compositionally biased region" description="Low complexity" evidence="2">
    <location>
        <begin position="494"/>
        <end position="535"/>
    </location>
</feature>